<evidence type="ECO:0000256" key="1">
    <source>
        <dbReference type="SAM" id="MobiDB-lite"/>
    </source>
</evidence>
<organism evidence="2 3">
    <name type="scientific">Polychaeton citri CBS 116435</name>
    <dbReference type="NCBI Taxonomy" id="1314669"/>
    <lineage>
        <taxon>Eukaryota</taxon>
        <taxon>Fungi</taxon>
        <taxon>Dikarya</taxon>
        <taxon>Ascomycota</taxon>
        <taxon>Pezizomycotina</taxon>
        <taxon>Dothideomycetes</taxon>
        <taxon>Dothideomycetidae</taxon>
        <taxon>Capnodiales</taxon>
        <taxon>Capnodiaceae</taxon>
        <taxon>Polychaeton</taxon>
    </lineage>
</organism>
<proteinExistence type="predicted"/>
<feature type="compositionally biased region" description="Polar residues" evidence="1">
    <location>
        <begin position="54"/>
        <end position="67"/>
    </location>
</feature>
<keyword evidence="3" id="KW-1185">Reference proteome</keyword>
<feature type="compositionally biased region" description="Acidic residues" evidence="1">
    <location>
        <begin position="126"/>
        <end position="141"/>
    </location>
</feature>
<name>A0A9P4Q3X2_9PEZI</name>
<dbReference type="AlphaFoldDB" id="A0A9P4Q3X2"/>
<accession>A0A9P4Q3X2</accession>
<evidence type="ECO:0000313" key="3">
    <source>
        <dbReference type="Proteomes" id="UP000799441"/>
    </source>
</evidence>
<feature type="compositionally biased region" description="Acidic residues" evidence="1">
    <location>
        <begin position="42"/>
        <end position="53"/>
    </location>
</feature>
<feature type="region of interest" description="Disordered" evidence="1">
    <location>
        <begin position="19"/>
        <end position="187"/>
    </location>
</feature>
<feature type="compositionally biased region" description="Basic and acidic residues" evidence="1">
    <location>
        <begin position="142"/>
        <end position="151"/>
    </location>
</feature>
<dbReference type="Proteomes" id="UP000799441">
    <property type="component" value="Unassembled WGS sequence"/>
</dbReference>
<gene>
    <name evidence="2" type="ORF">K431DRAFT_296386</name>
</gene>
<sequence length="308" mass="33879">MAPSVTSQDSALSHITVNLSAGREWRARAAADEPTASTGEQADADSSDGEDSNASESSYAPSVQLAQGTARELNTRGLHRARTTRQSSIHVRWWLDNNLPSRNDSSKNGYSDEDRANDSDVGSNNEDGDGDDGIGDDDDDNPDKQGSDRPDNAVITEKRKRTVSDTNSSPCPTSRPRTDSPLVQAEKPDKTFLSPLSSLQGARIVSFEEVGPTDNPAQPRQIKYRLITNLARPALRSANEAGKLATDVTWVIDEDMPDDIVDVPFRRIDWNGSRMTEGDLEKERIKQIEFDSEYRMKRAMRAKKSPTG</sequence>
<feature type="compositionally biased region" description="Polar residues" evidence="1">
    <location>
        <begin position="98"/>
        <end position="109"/>
    </location>
</feature>
<reference evidence="2" key="1">
    <citation type="journal article" date="2020" name="Stud. Mycol.">
        <title>101 Dothideomycetes genomes: a test case for predicting lifestyles and emergence of pathogens.</title>
        <authorList>
            <person name="Haridas S."/>
            <person name="Albert R."/>
            <person name="Binder M."/>
            <person name="Bloem J."/>
            <person name="Labutti K."/>
            <person name="Salamov A."/>
            <person name="Andreopoulos B."/>
            <person name="Baker S."/>
            <person name="Barry K."/>
            <person name="Bills G."/>
            <person name="Bluhm B."/>
            <person name="Cannon C."/>
            <person name="Castanera R."/>
            <person name="Culley D."/>
            <person name="Daum C."/>
            <person name="Ezra D."/>
            <person name="Gonzalez J."/>
            <person name="Henrissat B."/>
            <person name="Kuo A."/>
            <person name="Liang C."/>
            <person name="Lipzen A."/>
            <person name="Lutzoni F."/>
            <person name="Magnuson J."/>
            <person name="Mondo S."/>
            <person name="Nolan M."/>
            <person name="Ohm R."/>
            <person name="Pangilinan J."/>
            <person name="Park H.-J."/>
            <person name="Ramirez L."/>
            <person name="Alfaro M."/>
            <person name="Sun H."/>
            <person name="Tritt A."/>
            <person name="Yoshinaga Y."/>
            <person name="Zwiers L.-H."/>
            <person name="Turgeon B."/>
            <person name="Goodwin S."/>
            <person name="Spatafora J."/>
            <person name="Crous P."/>
            <person name="Grigoriev I."/>
        </authorList>
    </citation>
    <scope>NUCLEOTIDE SEQUENCE</scope>
    <source>
        <strain evidence="2">CBS 116435</strain>
    </source>
</reference>
<dbReference type="EMBL" id="MU003816">
    <property type="protein sequence ID" value="KAF2719090.1"/>
    <property type="molecule type" value="Genomic_DNA"/>
</dbReference>
<evidence type="ECO:0000313" key="2">
    <source>
        <dbReference type="EMBL" id="KAF2719090.1"/>
    </source>
</evidence>
<comment type="caution">
    <text evidence="2">The sequence shown here is derived from an EMBL/GenBank/DDBJ whole genome shotgun (WGS) entry which is preliminary data.</text>
</comment>
<protein>
    <submittedName>
        <fullName evidence="2">Uncharacterized protein</fullName>
    </submittedName>
</protein>